<evidence type="ECO:0000256" key="2">
    <source>
        <dbReference type="ARBA" id="ARBA00004370"/>
    </source>
</evidence>
<feature type="transmembrane region" description="Helical" evidence="13">
    <location>
        <begin position="117"/>
        <end position="138"/>
    </location>
</feature>
<dbReference type="GO" id="GO:0008270">
    <property type="term" value="F:zinc ion binding"/>
    <property type="evidence" value="ECO:0007669"/>
    <property type="project" value="UniProtKB-KW"/>
</dbReference>
<dbReference type="InterPro" id="IPR006593">
    <property type="entry name" value="Cyt_b561/ferric_Rdtase_TM"/>
</dbReference>
<dbReference type="PROSITE" id="PS50157">
    <property type="entry name" value="ZINC_FINGER_C2H2_2"/>
    <property type="match status" value="1"/>
</dbReference>
<feature type="transmembrane region" description="Helical" evidence="13">
    <location>
        <begin position="77"/>
        <end position="97"/>
    </location>
</feature>
<dbReference type="Gene3D" id="1.20.120.1770">
    <property type="match status" value="1"/>
</dbReference>
<dbReference type="InterPro" id="IPR013087">
    <property type="entry name" value="Znf_C2H2_type"/>
</dbReference>
<protein>
    <recommendedName>
        <fullName evidence="14">C2H2-type domain-containing protein</fullName>
    </recommendedName>
</protein>
<evidence type="ECO:0000256" key="8">
    <source>
        <dbReference type="ARBA" id="ARBA00022982"/>
    </source>
</evidence>
<dbReference type="SUPFAM" id="SSF57667">
    <property type="entry name" value="beta-beta-alpha zinc fingers"/>
    <property type="match status" value="1"/>
</dbReference>
<evidence type="ECO:0000256" key="6">
    <source>
        <dbReference type="ARBA" id="ARBA00022771"/>
    </source>
</evidence>
<evidence type="ECO:0000313" key="15">
    <source>
        <dbReference type="EMBL" id="RRT70702.1"/>
    </source>
</evidence>
<dbReference type="PANTHER" id="PTHR47287">
    <property type="entry name" value="C2H2 AND C2HC ZINC FINGERS SUPERFAMILY PROTEIN"/>
    <property type="match status" value="1"/>
</dbReference>
<evidence type="ECO:0000256" key="1">
    <source>
        <dbReference type="ARBA" id="ARBA00004123"/>
    </source>
</evidence>
<dbReference type="GO" id="GO:0009788">
    <property type="term" value="P:negative regulation of abscisic acid-activated signaling pathway"/>
    <property type="evidence" value="ECO:0007669"/>
    <property type="project" value="InterPro"/>
</dbReference>
<dbReference type="Pfam" id="PF03188">
    <property type="entry name" value="Cytochrom_B561"/>
    <property type="match status" value="1"/>
</dbReference>
<keyword evidence="8" id="KW-0249">Electron transport</keyword>
<dbReference type="EMBL" id="AMZH03003931">
    <property type="protein sequence ID" value="RRT70702.1"/>
    <property type="molecule type" value="Genomic_DNA"/>
</dbReference>
<keyword evidence="5" id="KW-0479">Metal-binding</keyword>
<gene>
    <name evidence="15" type="ORF">B296_00004331</name>
</gene>
<feature type="domain" description="C2H2-type" evidence="14">
    <location>
        <begin position="220"/>
        <end position="247"/>
    </location>
</feature>
<evidence type="ECO:0000313" key="16">
    <source>
        <dbReference type="Proteomes" id="UP000287651"/>
    </source>
</evidence>
<dbReference type="InterPro" id="IPR044246">
    <property type="entry name" value="ZFP3-like"/>
</dbReference>
<dbReference type="PROSITE" id="PS00028">
    <property type="entry name" value="ZINC_FINGER_C2H2_1"/>
    <property type="match status" value="1"/>
</dbReference>
<feature type="transmembrane region" description="Helical" evidence="13">
    <location>
        <begin position="18"/>
        <end position="37"/>
    </location>
</feature>
<evidence type="ECO:0000256" key="12">
    <source>
        <dbReference type="PROSITE-ProRule" id="PRU00042"/>
    </source>
</evidence>
<comment type="caution">
    <text evidence="15">The sequence shown here is derived from an EMBL/GenBank/DDBJ whole genome shotgun (WGS) entry which is preliminary data.</text>
</comment>
<keyword evidence="3" id="KW-0813">Transport</keyword>
<evidence type="ECO:0000256" key="7">
    <source>
        <dbReference type="ARBA" id="ARBA00022833"/>
    </source>
</evidence>
<keyword evidence="7" id="KW-0862">Zinc</keyword>
<reference evidence="15 16" key="1">
    <citation type="journal article" date="2014" name="Agronomy (Basel)">
        <title>A Draft Genome Sequence for Ensete ventricosum, the Drought-Tolerant Tree Against Hunger.</title>
        <authorList>
            <person name="Harrison J."/>
            <person name="Moore K.A."/>
            <person name="Paszkiewicz K."/>
            <person name="Jones T."/>
            <person name="Grant M."/>
            <person name="Ambacheew D."/>
            <person name="Muzemil S."/>
            <person name="Studholme D.J."/>
        </authorList>
    </citation>
    <scope>NUCLEOTIDE SEQUENCE [LARGE SCALE GENOMIC DNA]</scope>
</reference>
<keyword evidence="6 12" id="KW-0863">Zinc-finger</keyword>
<dbReference type="PANTHER" id="PTHR47287:SF18">
    <property type="entry name" value="TRANSCRIPTION FACTOR C2H2 FAMILY"/>
    <property type="match status" value="1"/>
</dbReference>
<evidence type="ECO:0000256" key="13">
    <source>
        <dbReference type="SAM" id="Phobius"/>
    </source>
</evidence>
<evidence type="ECO:0000256" key="9">
    <source>
        <dbReference type="ARBA" id="ARBA00022989"/>
    </source>
</evidence>
<dbReference type="InterPro" id="IPR036236">
    <property type="entry name" value="Znf_C2H2_sf"/>
</dbReference>
<dbReference type="GO" id="GO:0005634">
    <property type="term" value="C:nucleus"/>
    <property type="evidence" value="ECO:0007669"/>
    <property type="project" value="UniProtKB-SubCell"/>
</dbReference>
<evidence type="ECO:0000256" key="11">
    <source>
        <dbReference type="ARBA" id="ARBA00023242"/>
    </source>
</evidence>
<sequence>MAITVTPGIPVAAHVTKVAHVLAFTAFVLVLAWVLHFRGGAARLHSDDPNFIFNVQAGIMAYKTIPARKETQKFVHLMLQLVALGLGILGIYAAFKYHSANTMPDMIDAAPGAESRLINFTGLFILLFAVAVSITVALPRVSSNPEASLDDLEESSQVASNTCIQETSPSLSKEDAPISLNLSLSINADSTAPAVVSLSSTSESSSESQAFRAHNPRRVFSCNYCQRQFFSSQALGGHQNAHKRERTLAKRALGLAAFPHNYSSIASLPLHGSALHSLGIKAHSSMHQRVMKWRESPGAKLLGRGLLEPRPVFLDDHDVEFFWPGSFRPVADSSFELLGSANLVKLDHQPAEEPDLTLRL</sequence>
<proteinExistence type="predicted"/>
<dbReference type="Proteomes" id="UP000287651">
    <property type="component" value="Unassembled WGS sequence"/>
</dbReference>
<accession>A0A427A3B5</accession>
<dbReference type="Gene3D" id="3.30.160.60">
    <property type="entry name" value="Classic Zinc Finger"/>
    <property type="match status" value="1"/>
</dbReference>
<keyword evidence="9 13" id="KW-1133">Transmembrane helix</keyword>
<evidence type="ECO:0000256" key="5">
    <source>
        <dbReference type="ARBA" id="ARBA00022723"/>
    </source>
</evidence>
<dbReference type="AlphaFoldDB" id="A0A427A3B5"/>
<organism evidence="15 16">
    <name type="scientific">Ensete ventricosum</name>
    <name type="common">Abyssinian banana</name>
    <name type="synonym">Musa ensete</name>
    <dbReference type="NCBI Taxonomy" id="4639"/>
    <lineage>
        <taxon>Eukaryota</taxon>
        <taxon>Viridiplantae</taxon>
        <taxon>Streptophyta</taxon>
        <taxon>Embryophyta</taxon>
        <taxon>Tracheophyta</taxon>
        <taxon>Spermatophyta</taxon>
        <taxon>Magnoliopsida</taxon>
        <taxon>Liliopsida</taxon>
        <taxon>Zingiberales</taxon>
        <taxon>Musaceae</taxon>
        <taxon>Ensete</taxon>
    </lineage>
</organism>
<dbReference type="GO" id="GO:0016020">
    <property type="term" value="C:membrane"/>
    <property type="evidence" value="ECO:0007669"/>
    <property type="project" value="UniProtKB-SubCell"/>
</dbReference>
<evidence type="ECO:0000256" key="3">
    <source>
        <dbReference type="ARBA" id="ARBA00022448"/>
    </source>
</evidence>
<evidence type="ECO:0000256" key="4">
    <source>
        <dbReference type="ARBA" id="ARBA00022692"/>
    </source>
</evidence>
<keyword evidence="10 13" id="KW-0472">Membrane</keyword>
<evidence type="ECO:0000256" key="10">
    <source>
        <dbReference type="ARBA" id="ARBA00023136"/>
    </source>
</evidence>
<name>A0A427A3B5_ENSVE</name>
<keyword evidence="11" id="KW-0539">Nucleus</keyword>
<evidence type="ECO:0000259" key="14">
    <source>
        <dbReference type="PROSITE" id="PS50157"/>
    </source>
</evidence>
<keyword evidence="4 13" id="KW-0812">Transmembrane</keyword>
<comment type="subcellular location">
    <subcellularLocation>
        <location evidence="2">Membrane</location>
    </subcellularLocation>
    <subcellularLocation>
        <location evidence="1">Nucleus</location>
    </subcellularLocation>
</comment>